<proteinExistence type="predicted"/>
<organism evidence="1 2">
    <name type="scientific">Naganishia friedmannii</name>
    <dbReference type="NCBI Taxonomy" id="89922"/>
    <lineage>
        <taxon>Eukaryota</taxon>
        <taxon>Fungi</taxon>
        <taxon>Dikarya</taxon>
        <taxon>Basidiomycota</taxon>
        <taxon>Agaricomycotina</taxon>
        <taxon>Tremellomycetes</taxon>
        <taxon>Filobasidiales</taxon>
        <taxon>Filobasidiaceae</taxon>
        <taxon>Naganishia</taxon>
    </lineage>
</organism>
<evidence type="ECO:0000313" key="2">
    <source>
        <dbReference type="Proteomes" id="UP001227268"/>
    </source>
</evidence>
<accession>A0ACC2VE13</accession>
<dbReference type="EMBL" id="JASBWT010000017">
    <property type="protein sequence ID" value="KAJ9097214.1"/>
    <property type="molecule type" value="Genomic_DNA"/>
</dbReference>
<gene>
    <name evidence="1" type="ORF">QFC21_004883</name>
</gene>
<keyword evidence="2" id="KW-1185">Reference proteome</keyword>
<reference evidence="1" key="1">
    <citation type="submission" date="2023-04" db="EMBL/GenBank/DDBJ databases">
        <title>Draft Genome sequencing of Naganishia species isolated from polar environments using Oxford Nanopore Technology.</title>
        <authorList>
            <person name="Leo P."/>
            <person name="Venkateswaran K."/>
        </authorList>
    </citation>
    <scope>NUCLEOTIDE SEQUENCE</scope>
    <source>
        <strain evidence="1">MNA-CCFEE 5423</strain>
    </source>
</reference>
<comment type="caution">
    <text evidence="1">The sequence shown here is derived from an EMBL/GenBank/DDBJ whole genome shotgun (WGS) entry which is preliminary data.</text>
</comment>
<name>A0ACC2VE13_9TREE</name>
<dbReference type="Proteomes" id="UP001227268">
    <property type="component" value="Unassembled WGS sequence"/>
</dbReference>
<evidence type="ECO:0000313" key="1">
    <source>
        <dbReference type="EMBL" id="KAJ9097214.1"/>
    </source>
</evidence>
<protein>
    <submittedName>
        <fullName evidence="1">Uncharacterized protein</fullName>
    </submittedName>
</protein>
<sequence length="252" mass="27260">MFRPKHSSTSTPSALPPPVDYTRSLRETHFYRTGHLRSLGLAGDLTALAYDPLLGLLAAGTSTGRVHLLGAPAVQCTWTVYPLTHGTTAQGREEARAGVKFLVFHPGERIVVVDTRNVLHVWTVGKNGMDDHKGIPRKQTTLSLYGDVTFLDQPNPVTAHVGVAMRDGQVVYVDLERGVVAPYKVGNQWLAYEERLQKSGWGRGGKRSERDSSTSVVKAGIVVFESSHEPQSTSVEDSVGTSDAGLTLAQAT</sequence>